<dbReference type="PANTHER" id="PTHR33361:SF2">
    <property type="entry name" value="DUF885 DOMAIN-CONTAINING PROTEIN"/>
    <property type="match status" value="1"/>
</dbReference>
<dbReference type="InterPro" id="IPR006311">
    <property type="entry name" value="TAT_signal"/>
</dbReference>
<evidence type="ECO:0000313" key="2">
    <source>
        <dbReference type="EMBL" id="MDR6533871.1"/>
    </source>
</evidence>
<dbReference type="PANTHER" id="PTHR33361">
    <property type="entry name" value="GLR0591 PROTEIN"/>
    <property type="match status" value="1"/>
</dbReference>
<name>A0ABU1N5Y8_9CAUL</name>
<accession>A0ABU1N5Y8</accession>
<keyword evidence="1" id="KW-0732">Signal</keyword>
<comment type="caution">
    <text evidence="2">The sequence shown here is derived from an EMBL/GenBank/DDBJ whole genome shotgun (WGS) entry which is preliminary data.</text>
</comment>
<feature type="signal peptide" evidence="1">
    <location>
        <begin position="1"/>
        <end position="26"/>
    </location>
</feature>
<dbReference type="PROSITE" id="PS51318">
    <property type="entry name" value="TAT"/>
    <property type="match status" value="1"/>
</dbReference>
<reference evidence="2 3" key="1">
    <citation type="submission" date="2023-07" db="EMBL/GenBank/DDBJ databases">
        <title>Sorghum-associated microbial communities from plants grown in Nebraska, USA.</title>
        <authorList>
            <person name="Schachtman D."/>
        </authorList>
    </citation>
    <scope>NUCLEOTIDE SEQUENCE [LARGE SCALE GENOMIC DNA]</scope>
    <source>
        <strain evidence="2 3">DS2154</strain>
    </source>
</reference>
<evidence type="ECO:0000256" key="1">
    <source>
        <dbReference type="SAM" id="SignalP"/>
    </source>
</evidence>
<keyword evidence="3" id="KW-1185">Reference proteome</keyword>
<feature type="chain" id="PRO_5046943343" evidence="1">
    <location>
        <begin position="27"/>
        <end position="609"/>
    </location>
</feature>
<dbReference type="InterPro" id="IPR010281">
    <property type="entry name" value="DUF885"/>
</dbReference>
<protein>
    <submittedName>
        <fullName evidence="2">Uncharacterized protein (DUF885 family)</fullName>
    </submittedName>
</protein>
<dbReference type="Pfam" id="PF05960">
    <property type="entry name" value="DUF885"/>
    <property type="match status" value="1"/>
</dbReference>
<proteinExistence type="predicted"/>
<gene>
    <name evidence="2" type="ORF">J2800_004641</name>
</gene>
<organism evidence="2 3">
    <name type="scientific">Caulobacter rhizosphaerae</name>
    <dbReference type="NCBI Taxonomy" id="2010972"/>
    <lineage>
        <taxon>Bacteria</taxon>
        <taxon>Pseudomonadati</taxon>
        <taxon>Pseudomonadota</taxon>
        <taxon>Alphaproteobacteria</taxon>
        <taxon>Caulobacterales</taxon>
        <taxon>Caulobacteraceae</taxon>
        <taxon>Caulobacter</taxon>
    </lineage>
</organism>
<dbReference type="RefSeq" id="WP_056761345.1">
    <property type="nucleotide sequence ID" value="NZ_BMLD01000020.1"/>
</dbReference>
<dbReference type="Proteomes" id="UP001262754">
    <property type="component" value="Unassembled WGS sequence"/>
</dbReference>
<evidence type="ECO:0000313" key="3">
    <source>
        <dbReference type="Proteomes" id="UP001262754"/>
    </source>
</evidence>
<sequence length="609" mass="66601">MQNRRQMLLSTVAVGLAAATPGLALAQAAPASGESAKLNALFDAIMAKQLRQSPESATGLGLDVGDLAWTKSQLGDRSFAAIAAGIAQTKQQLADLRAIDRKQLSGMDVINYDTVEFTLAVQDEGNSKFTYAGGGSGAPYVLSQLTGSYQSYPDFLDTQHSIETKADADAYLSRMEAFARLMDQEAAIAQRDYADGVIPPDFIIDKALVQMKAFAGTPTAEAPLVLSVARRTKDKNIPGDWAGEASKIYENSVLPALKRQIALLESVRPKATHDAGVWRLKDGGDYYAVSLKNYTTSTLTPDEIHQLGLDLVKSISVQADKLFKSIGMTKGTVGERMAELGKDIYENTDAAKEQLIKDLNVKAAWIQKQLPAYFGALPKASLEIRRVPKAIEAGAPGGYYNSPSLDGKRPGIYWINLRDTKEQAKYTLTTLTVHEGVPGHHLQLSLSNEAQGLPLLRKTIGNSGYAEGWALYSEELAVEMGIYKDDPRGHIGMLHDALFRAVRLVVDSGMHYKKWTREQAVKYMAETMGDEESGTITEIERYVVWPGQACSYMIGKITWLRARERARKALGKKFDIRQFHDAGLLAGMTPLTVLDRVIDDYIAKTKAGK</sequence>
<dbReference type="EMBL" id="JAVDRL010000015">
    <property type="protein sequence ID" value="MDR6533871.1"/>
    <property type="molecule type" value="Genomic_DNA"/>
</dbReference>